<dbReference type="OrthoDB" id="26525at2759"/>
<evidence type="ECO:0000259" key="2">
    <source>
        <dbReference type="PROSITE" id="PS50222"/>
    </source>
</evidence>
<accession>A0A8J6BWS6</accession>
<gene>
    <name evidence="3" type="ORF">J8273_5875</name>
</gene>
<dbReference type="EMBL" id="JAHDYR010000033">
    <property type="protein sequence ID" value="KAG9392736.1"/>
    <property type="molecule type" value="Genomic_DNA"/>
</dbReference>
<dbReference type="PANTHER" id="PTHR23048:SF0">
    <property type="entry name" value="CALMODULIN LIKE 3"/>
    <property type="match status" value="1"/>
</dbReference>
<sequence length="179" mass="20019">MVFSAVLNHVELERAKNAFDSFDKEGTGRVNIWDLRAILEAIGQPPTDEELISLTGEVEADDDGLLPFDEFIKLLEKKKQTSSRTAEDTDTIEAWVALGGKVDKTGKISIERFQELIDSYEMSLNVEAILVSKIEARMRATLISTGTPRQIVAPREIEYDTYADLCSMEERLYGAPSKS</sequence>
<evidence type="ECO:0000313" key="4">
    <source>
        <dbReference type="Proteomes" id="UP000717585"/>
    </source>
</evidence>
<dbReference type="InterPro" id="IPR002048">
    <property type="entry name" value="EF_hand_dom"/>
</dbReference>
<evidence type="ECO:0000313" key="3">
    <source>
        <dbReference type="EMBL" id="KAG9392736.1"/>
    </source>
</evidence>
<dbReference type="GO" id="GO:0016460">
    <property type="term" value="C:myosin II complex"/>
    <property type="evidence" value="ECO:0007669"/>
    <property type="project" value="TreeGrafter"/>
</dbReference>
<dbReference type="GO" id="GO:0005509">
    <property type="term" value="F:calcium ion binding"/>
    <property type="evidence" value="ECO:0007669"/>
    <property type="project" value="InterPro"/>
</dbReference>
<dbReference type="InterPro" id="IPR050230">
    <property type="entry name" value="CALM/Myosin/TropC-like"/>
</dbReference>
<name>A0A8J6BWS6_9EUKA</name>
<dbReference type="Proteomes" id="UP000717585">
    <property type="component" value="Unassembled WGS sequence"/>
</dbReference>
<dbReference type="FunFam" id="1.10.238.10:FF:000178">
    <property type="entry name" value="Calmodulin-2 A"/>
    <property type="match status" value="1"/>
</dbReference>
<dbReference type="Gene3D" id="1.10.238.10">
    <property type="entry name" value="EF-hand"/>
    <property type="match status" value="1"/>
</dbReference>
<dbReference type="SUPFAM" id="SSF47473">
    <property type="entry name" value="EF-hand"/>
    <property type="match status" value="1"/>
</dbReference>
<feature type="domain" description="EF-hand" evidence="2">
    <location>
        <begin position="10"/>
        <end position="45"/>
    </location>
</feature>
<dbReference type="CDD" id="cd00051">
    <property type="entry name" value="EFh"/>
    <property type="match status" value="1"/>
</dbReference>
<comment type="caution">
    <text evidence="3">The sequence shown here is derived from an EMBL/GenBank/DDBJ whole genome shotgun (WGS) entry which is preliminary data.</text>
</comment>
<dbReference type="AlphaFoldDB" id="A0A8J6BWS6"/>
<dbReference type="PANTHER" id="PTHR23048">
    <property type="entry name" value="MYOSIN LIGHT CHAIN 1, 3"/>
    <property type="match status" value="1"/>
</dbReference>
<reference evidence="3" key="1">
    <citation type="submission" date="2021-05" db="EMBL/GenBank/DDBJ databases">
        <title>A free-living protist that lacks canonical eukaryotic 1 DNA replication and segregation systems.</title>
        <authorList>
            <person name="Salas-Leiva D.E."/>
            <person name="Tromer E.C."/>
            <person name="Curtis B.A."/>
            <person name="Jerlstrom-Hultqvist J."/>
            <person name="Kolisko M."/>
            <person name="Yi Z."/>
            <person name="Salas-Leiva J.S."/>
            <person name="Gallot-Lavallee L."/>
            <person name="Kops G.J.P.L."/>
            <person name="Archibald J.M."/>
            <person name="Simpson A.G.B."/>
            <person name="Roger A.J."/>
        </authorList>
    </citation>
    <scope>NUCLEOTIDE SEQUENCE</scope>
    <source>
        <strain evidence="3">BICM</strain>
    </source>
</reference>
<dbReference type="Pfam" id="PF13499">
    <property type="entry name" value="EF-hand_7"/>
    <property type="match status" value="1"/>
</dbReference>
<organism evidence="3 4">
    <name type="scientific">Carpediemonas membranifera</name>
    <dbReference type="NCBI Taxonomy" id="201153"/>
    <lineage>
        <taxon>Eukaryota</taxon>
        <taxon>Metamonada</taxon>
        <taxon>Carpediemonas-like organisms</taxon>
        <taxon>Carpediemonas</taxon>
    </lineage>
</organism>
<dbReference type="InterPro" id="IPR011992">
    <property type="entry name" value="EF-hand-dom_pair"/>
</dbReference>
<keyword evidence="4" id="KW-1185">Reference proteome</keyword>
<dbReference type="PROSITE" id="PS50222">
    <property type="entry name" value="EF_HAND_2"/>
    <property type="match status" value="1"/>
</dbReference>
<evidence type="ECO:0000256" key="1">
    <source>
        <dbReference type="ARBA" id="ARBA00022737"/>
    </source>
</evidence>
<protein>
    <submittedName>
        <fullName evidence="3">Calcium binding motif EF-hand protein</fullName>
    </submittedName>
</protein>
<keyword evidence="1" id="KW-0677">Repeat</keyword>
<proteinExistence type="predicted"/>